<keyword evidence="2" id="KW-1133">Transmembrane helix</keyword>
<accession>A0A6A5DPD1</accession>
<name>A0A6A5DPD1_SCHHA</name>
<reference evidence="3" key="1">
    <citation type="journal article" date="2012" name="Nat. Genet.">
        <title>Whole-genome sequence of Schistosoma haematobium.</title>
        <authorList>
            <person name="Young N.D."/>
            <person name="Jex A.R."/>
            <person name="Li B."/>
            <person name="Liu S."/>
            <person name="Yang L."/>
            <person name="Xiong Z."/>
            <person name="Li Y."/>
            <person name="Cantacessi C."/>
            <person name="Hall R.S."/>
            <person name="Xu X."/>
            <person name="Chen F."/>
            <person name="Wu X."/>
            <person name="Zerlotini A."/>
            <person name="Oliveira G."/>
            <person name="Hofmann A."/>
            <person name="Zhang G."/>
            <person name="Fang X."/>
            <person name="Kang Y."/>
            <person name="Campbell B.E."/>
            <person name="Loukas A."/>
            <person name="Ranganathan S."/>
            <person name="Rollinson D."/>
            <person name="Rinaldi G."/>
            <person name="Brindley P.J."/>
            <person name="Yang H."/>
            <person name="Wang J."/>
            <person name="Wang J."/>
            <person name="Gasser R.B."/>
        </authorList>
    </citation>
    <scope>NUCLEOTIDE SEQUENCE</scope>
</reference>
<keyword evidence="2" id="KW-0812">Transmembrane</keyword>
<evidence type="ECO:0000256" key="2">
    <source>
        <dbReference type="SAM" id="Phobius"/>
    </source>
</evidence>
<evidence type="ECO:0000313" key="4">
    <source>
        <dbReference type="Proteomes" id="UP000471633"/>
    </source>
</evidence>
<evidence type="ECO:0000313" key="3">
    <source>
        <dbReference type="EMBL" id="KAH9580420.1"/>
    </source>
</evidence>
<reference evidence="3" key="3">
    <citation type="submission" date="2021-06" db="EMBL/GenBank/DDBJ databases">
        <title>Chromosome-level genome assembly for S. haematobium.</title>
        <authorList>
            <person name="Stroehlein A.J."/>
        </authorList>
    </citation>
    <scope>NUCLEOTIDE SEQUENCE</scope>
</reference>
<feature type="transmembrane region" description="Helical" evidence="2">
    <location>
        <begin position="24"/>
        <end position="47"/>
    </location>
</feature>
<dbReference type="RefSeq" id="XP_035589877.1">
    <property type="nucleotide sequence ID" value="XM_035732997.2"/>
</dbReference>
<sequence>MWSILAVTATSAFSASAGMLSGPAALPLLICLMAMLISSIVGGPTSIGRSVGAASMLGGFSGAGRFKSSLKCSTHLFCCSSLLVITLPSLHFTGRSGLRLEMHCQNYDFDLNQMKPVVSPISCIINESDQKSRHCHRHHQHQHTRHKQVWHWEQLDTTLNYVPTFYLNNKYHSDSYLLRSHQQEYPVPPNTPHKCTTKSSNYQFTENKYNSSTSFTLHRSQVYHHISSPVPIIQPVTTSFCVCRTRSRNSPNCTMSSGRASKYLLAEHIRSKSEGKHIDHIHNSHLDGHAKCSVCIDSTCRSSQLPYKLSSYSSSNIPCSKSVNGVVEWENIPYSDKQVSPSPPSTSNRSSLKQMKLTGHIIIMDEDEDNDDE</sequence>
<dbReference type="AlphaFoldDB" id="A0A6A5DPD1"/>
<organism evidence="3 4">
    <name type="scientific">Schistosoma haematobium</name>
    <name type="common">Blood fluke</name>
    <dbReference type="NCBI Taxonomy" id="6185"/>
    <lineage>
        <taxon>Eukaryota</taxon>
        <taxon>Metazoa</taxon>
        <taxon>Spiralia</taxon>
        <taxon>Lophotrochozoa</taxon>
        <taxon>Platyhelminthes</taxon>
        <taxon>Trematoda</taxon>
        <taxon>Digenea</taxon>
        <taxon>Strigeidida</taxon>
        <taxon>Schistosomatoidea</taxon>
        <taxon>Schistosomatidae</taxon>
        <taxon>Schistosoma</taxon>
    </lineage>
</organism>
<dbReference type="EMBL" id="AMPZ03000007">
    <property type="protein sequence ID" value="KAH9580420.1"/>
    <property type="molecule type" value="Genomic_DNA"/>
</dbReference>
<reference evidence="3" key="2">
    <citation type="journal article" date="2019" name="Gigascience">
        <title>High-quality Schistosoma haematobium genome achieved by single-molecule and long-range sequencing.</title>
        <authorList>
            <person name="Stroehlein A.J."/>
            <person name="Korhonen P.K."/>
            <person name="Chong T.M."/>
            <person name="Lim Y.L."/>
            <person name="Chan K.G."/>
            <person name="Webster B."/>
            <person name="Rollinson D."/>
            <person name="Brindley P.J."/>
            <person name="Gasser R.B."/>
            <person name="Young N.D."/>
        </authorList>
    </citation>
    <scope>NUCLEOTIDE SEQUENCE</scope>
</reference>
<dbReference type="CTD" id="24588996"/>
<keyword evidence="2" id="KW-0472">Membrane</keyword>
<dbReference type="GeneID" id="24588996"/>
<protein>
    <submittedName>
        <fullName evidence="3">Uncharacterized protein</fullName>
    </submittedName>
</protein>
<feature type="region of interest" description="Disordered" evidence="1">
    <location>
        <begin position="334"/>
        <end position="373"/>
    </location>
</feature>
<dbReference type="Proteomes" id="UP000471633">
    <property type="component" value="Unassembled WGS sequence"/>
</dbReference>
<comment type="caution">
    <text evidence="3">The sequence shown here is derived from an EMBL/GenBank/DDBJ whole genome shotgun (WGS) entry which is preliminary data.</text>
</comment>
<feature type="compositionally biased region" description="Acidic residues" evidence="1">
    <location>
        <begin position="364"/>
        <end position="373"/>
    </location>
</feature>
<dbReference type="KEGG" id="shx:MS3_00009077"/>
<reference evidence="3" key="4">
    <citation type="journal article" date="2022" name="PLoS Pathog.">
        <title>Chromosome-level genome of Schistosoma haematobium underpins genome-wide explorations of molecular variation.</title>
        <authorList>
            <person name="Stroehlein A.J."/>
            <person name="Korhonen P.K."/>
            <person name="Lee V.V."/>
            <person name="Ralph S.A."/>
            <person name="Mentink-Kane M."/>
            <person name="You H."/>
            <person name="McManus D.P."/>
            <person name="Tchuente L.T."/>
            <person name="Stothard J.R."/>
            <person name="Kaur P."/>
            <person name="Dudchenko O."/>
            <person name="Aiden E.L."/>
            <person name="Yang B."/>
            <person name="Yang H."/>
            <person name="Emery A.M."/>
            <person name="Webster B.L."/>
            <person name="Brindley P.J."/>
            <person name="Rollinson D."/>
            <person name="Chang B.C.H."/>
            <person name="Gasser R.B."/>
            <person name="Young N.D."/>
        </authorList>
    </citation>
    <scope>NUCLEOTIDE SEQUENCE</scope>
</reference>
<proteinExistence type="predicted"/>
<evidence type="ECO:0000256" key="1">
    <source>
        <dbReference type="SAM" id="MobiDB-lite"/>
    </source>
</evidence>
<gene>
    <name evidence="3" type="ORF">MS3_00009077</name>
</gene>
<keyword evidence="4" id="KW-1185">Reference proteome</keyword>